<dbReference type="PROSITE" id="PS50002">
    <property type="entry name" value="SH3"/>
    <property type="match status" value="1"/>
</dbReference>
<comment type="caution">
    <text evidence="6">The sequence shown here is derived from an EMBL/GenBank/DDBJ whole genome shotgun (WGS) entry which is preliminary data.</text>
</comment>
<evidence type="ECO:0000259" key="4">
    <source>
        <dbReference type="PROSITE" id="PS50002"/>
    </source>
</evidence>
<dbReference type="CDD" id="cd07599">
    <property type="entry name" value="BAR_Rvs167p"/>
    <property type="match status" value="1"/>
</dbReference>
<dbReference type="GO" id="GO:1990528">
    <property type="term" value="C:Rvs161p-Rvs167p complex"/>
    <property type="evidence" value="ECO:0007669"/>
    <property type="project" value="TreeGrafter"/>
</dbReference>
<feature type="compositionally biased region" description="Low complexity" evidence="3">
    <location>
        <begin position="317"/>
        <end position="341"/>
    </location>
</feature>
<dbReference type="Pfam" id="PF00018">
    <property type="entry name" value="SH3_1"/>
    <property type="match status" value="1"/>
</dbReference>
<dbReference type="GO" id="GO:0006897">
    <property type="term" value="P:endocytosis"/>
    <property type="evidence" value="ECO:0007669"/>
    <property type="project" value="InterPro"/>
</dbReference>
<dbReference type="FunCoup" id="A0A1C7NED9">
    <property type="interactions" value="117"/>
</dbReference>
<dbReference type="InterPro" id="IPR036028">
    <property type="entry name" value="SH3-like_dom_sf"/>
</dbReference>
<evidence type="ECO:0000256" key="3">
    <source>
        <dbReference type="SAM" id="MobiDB-lite"/>
    </source>
</evidence>
<reference evidence="6 7" key="1">
    <citation type="submission" date="2016-03" db="EMBL/GenBank/DDBJ databases">
        <title>Choanephora cucurbitarum.</title>
        <authorList>
            <person name="Min B."/>
            <person name="Park H."/>
            <person name="Park J.-H."/>
            <person name="Shin H.-D."/>
            <person name="Choi I.-G."/>
        </authorList>
    </citation>
    <scope>NUCLEOTIDE SEQUENCE [LARGE SCALE GENOMIC DNA]</scope>
    <source>
        <strain evidence="6 7">KUS-F28377</strain>
    </source>
</reference>
<dbReference type="SMART" id="SM00721">
    <property type="entry name" value="BAR"/>
    <property type="match status" value="1"/>
</dbReference>
<dbReference type="PRINTS" id="PR00452">
    <property type="entry name" value="SH3DOMAIN"/>
</dbReference>
<keyword evidence="1 2" id="KW-0728">SH3 domain</keyword>
<dbReference type="FunFam" id="2.30.30.40:FF:000100">
    <property type="entry name" value="SH3 domain-containing YSC84-like protein 1"/>
    <property type="match status" value="1"/>
</dbReference>
<dbReference type="Gene3D" id="2.30.30.40">
    <property type="entry name" value="SH3 Domains"/>
    <property type="match status" value="1"/>
</dbReference>
<dbReference type="OrthoDB" id="443981at2759"/>
<dbReference type="SMART" id="SM00326">
    <property type="entry name" value="SH3"/>
    <property type="match status" value="1"/>
</dbReference>
<dbReference type="GO" id="GO:0030479">
    <property type="term" value="C:actin cortical patch"/>
    <property type="evidence" value="ECO:0007669"/>
    <property type="project" value="TreeGrafter"/>
</dbReference>
<dbReference type="InParanoid" id="A0A1C7NED9"/>
<name>A0A1C7NED9_9FUNG</name>
<dbReference type="InterPro" id="IPR027267">
    <property type="entry name" value="AH/BAR_dom_sf"/>
</dbReference>
<dbReference type="GO" id="GO:0031097">
    <property type="term" value="C:medial cortex"/>
    <property type="evidence" value="ECO:0007669"/>
    <property type="project" value="TreeGrafter"/>
</dbReference>
<feature type="domain" description="SH3" evidence="4">
    <location>
        <begin position="382"/>
        <end position="441"/>
    </location>
</feature>
<evidence type="ECO:0000256" key="2">
    <source>
        <dbReference type="PROSITE-ProRule" id="PRU00192"/>
    </source>
</evidence>
<feature type="domain" description="BAR" evidence="5">
    <location>
        <begin position="15"/>
        <end position="274"/>
    </location>
</feature>
<dbReference type="GO" id="GO:0008289">
    <property type="term" value="F:lipid binding"/>
    <property type="evidence" value="ECO:0007669"/>
    <property type="project" value="TreeGrafter"/>
</dbReference>
<dbReference type="InterPro" id="IPR046982">
    <property type="entry name" value="BIN3/RVS161-like"/>
</dbReference>
<dbReference type="GO" id="GO:0043332">
    <property type="term" value="C:mating projection tip"/>
    <property type="evidence" value="ECO:0007669"/>
    <property type="project" value="TreeGrafter"/>
</dbReference>
<dbReference type="STRING" id="101091.A0A1C7NED9"/>
<feature type="compositionally biased region" description="Polar residues" evidence="3">
    <location>
        <begin position="342"/>
        <end position="353"/>
    </location>
</feature>
<evidence type="ECO:0008006" key="8">
    <source>
        <dbReference type="Google" id="ProtNLM"/>
    </source>
</evidence>
<dbReference type="Gene3D" id="1.20.1270.60">
    <property type="entry name" value="Arfaptin homology (AH) domain/BAR domain"/>
    <property type="match status" value="1"/>
</dbReference>
<dbReference type="PROSITE" id="PS51021">
    <property type="entry name" value="BAR"/>
    <property type="match status" value="1"/>
</dbReference>
<feature type="region of interest" description="Disordered" evidence="3">
    <location>
        <begin position="309"/>
        <end position="381"/>
    </location>
</feature>
<sequence>MRFQGFQKAVSRLPHQIMSKKGEVTKDAEFIQLETRFNETSKIADQLRIEAQTFRDSVSALLTHQSEMANYLAAMYNQQLSTATDEDQVQFSEQSASPGSLQAVNDAEAAMAYCRDEVLPHLDSVDQFVIRPTYELQEIIKTIQKTIVKRNHKLIDYDRHRLALSKLTTKAERSLNDEKTIIKLQSQLDTATQDYEYLNNALKQQLPAFFNLLFQMMQPIFEHLYNLQNTIFGMIYARCHELITANDQQFVTHAMAVLAGYQWRKQQFDAQAEIENTDLLRSGGKAWLTASGATNSSKLTLQERAALKPDEHRPHEPQQITYSQPQQPQLQQKPSYSQPQQNLSYSQPQQSYYDNPPPSYTTQASSASTRAPPPAPPSRGSSTKTYVIALYDYDAQADGDLSFKKDDKIELVERTRDANDWWTGKLRGAVGVFPGNYVTEL</sequence>
<dbReference type="GO" id="GO:0097320">
    <property type="term" value="P:plasma membrane tubulation"/>
    <property type="evidence" value="ECO:0007669"/>
    <property type="project" value="TreeGrafter"/>
</dbReference>
<evidence type="ECO:0000313" key="6">
    <source>
        <dbReference type="EMBL" id="OBZ87465.1"/>
    </source>
</evidence>
<dbReference type="PANTHER" id="PTHR47174">
    <property type="entry name" value="BRIDGING INTEGRATOR 3"/>
    <property type="match status" value="1"/>
</dbReference>
<evidence type="ECO:0000259" key="5">
    <source>
        <dbReference type="PROSITE" id="PS51021"/>
    </source>
</evidence>
<dbReference type="InterPro" id="IPR004148">
    <property type="entry name" value="BAR_dom"/>
</dbReference>
<dbReference type="AlphaFoldDB" id="A0A1C7NED9"/>
<evidence type="ECO:0000256" key="1">
    <source>
        <dbReference type="ARBA" id="ARBA00022443"/>
    </source>
</evidence>
<gene>
    <name evidence="6" type="ORF">A0J61_04484</name>
</gene>
<dbReference type="GO" id="GO:0051666">
    <property type="term" value="P:actin cortical patch localization"/>
    <property type="evidence" value="ECO:0007669"/>
    <property type="project" value="InterPro"/>
</dbReference>
<evidence type="ECO:0000313" key="7">
    <source>
        <dbReference type="Proteomes" id="UP000093000"/>
    </source>
</evidence>
<keyword evidence="7" id="KW-1185">Reference proteome</keyword>
<dbReference type="Pfam" id="PF03114">
    <property type="entry name" value="BAR"/>
    <property type="match status" value="1"/>
</dbReference>
<accession>A0A1C7NED9</accession>
<dbReference type="EMBL" id="LUGH01000220">
    <property type="protein sequence ID" value="OBZ87465.1"/>
    <property type="molecule type" value="Genomic_DNA"/>
</dbReference>
<dbReference type="Proteomes" id="UP000093000">
    <property type="component" value="Unassembled WGS sequence"/>
</dbReference>
<proteinExistence type="predicted"/>
<organism evidence="6 7">
    <name type="scientific">Choanephora cucurbitarum</name>
    <dbReference type="NCBI Taxonomy" id="101091"/>
    <lineage>
        <taxon>Eukaryota</taxon>
        <taxon>Fungi</taxon>
        <taxon>Fungi incertae sedis</taxon>
        <taxon>Mucoromycota</taxon>
        <taxon>Mucoromycotina</taxon>
        <taxon>Mucoromycetes</taxon>
        <taxon>Mucorales</taxon>
        <taxon>Mucorineae</taxon>
        <taxon>Choanephoraceae</taxon>
        <taxon>Choanephoroideae</taxon>
        <taxon>Choanephora</taxon>
    </lineage>
</organism>
<feature type="compositionally biased region" description="Low complexity" evidence="3">
    <location>
        <begin position="360"/>
        <end position="370"/>
    </location>
</feature>
<dbReference type="PANTHER" id="PTHR47174:SF2">
    <property type="entry name" value="SH3 DOMAIN SIGNALLING PROTEIN (AFU_ORTHOLOGUE AFUA_5G07670)"/>
    <property type="match status" value="1"/>
</dbReference>
<protein>
    <recommendedName>
        <fullName evidence="8">Regulator of cytoskeleton and endocytosis RVS167</fullName>
    </recommendedName>
</protein>
<dbReference type="SUPFAM" id="SSF103657">
    <property type="entry name" value="BAR/IMD domain-like"/>
    <property type="match status" value="1"/>
</dbReference>
<dbReference type="SUPFAM" id="SSF50044">
    <property type="entry name" value="SH3-domain"/>
    <property type="match status" value="1"/>
</dbReference>
<dbReference type="InterPro" id="IPR001452">
    <property type="entry name" value="SH3_domain"/>
</dbReference>